<dbReference type="STRING" id="1453497.AT15_05525"/>
<keyword evidence="4" id="KW-1185">Reference proteome</keyword>
<sequence>MKRTVLFSLLLLLISMGVQAVEGVIVMPVKMPCDDSLYEHFGSRTANIQILDLSCPEENLYVFILKGWLFLPNSEIHSGETTLKLVGRDTNFEKTLSLKRNGSYLTLEPRLLLLSKDIKTVEVMGVLVDISELVSVKLPFEVVKFPIDAIKEAGVFPVSVEGNSWDFSEKLPGNRIFLIVSAGEKPTGGYSLEVGKVNLYKHKITMEATLTYPPKGAFVTQVLTYPAVMLKLPELLEGEYELELVLLSEQDGMRSAKSYKNELIVTSPE</sequence>
<accession>A0A182C7Z8</accession>
<dbReference type="Pfam" id="PF14343">
    <property type="entry name" value="PrcB_C"/>
    <property type="match status" value="1"/>
</dbReference>
<evidence type="ECO:0000259" key="2">
    <source>
        <dbReference type="Pfam" id="PF14343"/>
    </source>
</evidence>
<dbReference type="PATRIC" id="fig|1453497.3.peg.1098"/>
<gene>
    <name evidence="3" type="ORF">AT15_05525</name>
</gene>
<feature type="chain" id="PRO_5008116179" description="PrcB C-terminal domain-containing protein" evidence="1">
    <location>
        <begin position="21"/>
        <end position="269"/>
    </location>
</feature>
<name>A0A182C7Z8_9BACT</name>
<dbReference type="OrthoDB" id="47494at2"/>
<evidence type="ECO:0000313" key="4">
    <source>
        <dbReference type="Proteomes" id="UP000077339"/>
    </source>
</evidence>
<dbReference type="EMBL" id="JFHK01000003">
    <property type="protein sequence ID" value="OAA31534.1"/>
    <property type="molecule type" value="Genomic_DNA"/>
</dbReference>
<reference evidence="3 4" key="1">
    <citation type="submission" date="2014-02" db="EMBL/GenBank/DDBJ databases">
        <title>Kosmotoga genome sequencing.</title>
        <authorList>
            <person name="Pollo S.M."/>
            <person name="Charchuk R."/>
            <person name="Nesbo C.L."/>
        </authorList>
    </citation>
    <scope>NUCLEOTIDE SEQUENCE [LARGE SCALE GENOMIC DNA]</scope>
    <source>
        <strain evidence="3 4">S304</strain>
    </source>
</reference>
<evidence type="ECO:0000256" key="1">
    <source>
        <dbReference type="SAM" id="SignalP"/>
    </source>
</evidence>
<comment type="caution">
    <text evidence="3">The sequence shown here is derived from an EMBL/GenBank/DDBJ whole genome shotgun (WGS) entry which is preliminary data.</text>
</comment>
<organism evidence="3 4">
    <name type="scientific">Kosmotoga arenicorallina S304</name>
    <dbReference type="NCBI Taxonomy" id="1453497"/>
    <lineage>
        <taxon>Bacteria</taxon>
        <taxon>Thermotogati</taxon>
        <taxon>Thermotogota</taxon>
        <taxon>Thermotogae</taxon>
        <taxon>Kosmotogales</taxon>
        <taxon>Kosmotogaceae</taxon>
        <taxon>Kosmotoga</taxon>
    </lineage>
</organism>
<dbReference type="Proteomes" id="UP000077339">
    <property type="component" value="Unassembled WGS sequence"/>
</dbReference>
<dbReference type="InterPro" id="IPR025748">
    <property type="entry name" value="PrcB_C_dom"/>
</dbReference>
<feature type="signal peptide" evidence="1">
    <location>
        <begin position="1"/>
        <end position="20"/>
    </location>
</feature>
<feature type="domain" description="PrcB C-terminal" evidence="2">
    <location>
        <begin position="177"/>
        <end position="233"/>
    </location>
</feature>
<dbReference type="RefSeq" id="WP_068345818.1">
    <property type="nucleotide sequence ID" value="NZ_JFHK01000003.1"/>
</dbReference>
<keyword evidence="1" id="KW-0732">Signal</keyword>
<evidence type="ECO:0000313" key="3">
    <source>
        <dbReference type="EMBL" id="OAA31534.1"/>
    </source>
</evidence>
<dbReference type="AlphaFoldDB" id="A0A182C7Z8"/>
<proteinExistence type="predicted"/>
<protein>
    <recommendedName>
        <fullName evidence="2">PrcB C-terminal domain-containing protein</fullName>
    </recommendedName>
</protein>